<proteinExistence type="predicted"/>
<sequence>MEKEAQARNLPGKWEDLNNLIGKKYDIDGNTLDWCRHASSRFTKKSKVLSNTKDKSKIFNNFQKKNSNSKDKVTGTNRIPLNIRTRNDREKKKDNSRGTSNQNRKSEDKKDKTKKSPRISKRKLYKEVTELKEMLKKLTDRI</sequence>
<dbReference type="AlphaFoldDB" id="A0A2I1G606"/>
<feature type="compositionally biased region" description="Basic residues" evidence="1">
    <location>
        <begin position="112"/>
        <end position="124"/>
    </location>
</feature>
<evidence type="ECO:0000313" key="3">
    <source>
        <dbReference type="Proteomes" id="UP000234323"/>
    </source>
</evidence>
<feature type="region of interest" description="Disordered" evidence="1">
    <location>
        <begin position="43"/>
        <end position="124"/>
    </location>
</feature>
<dbReference type="EMBL" id="LLXI01000180">
    <property type="protein sequence ID" value="PKY42050.1"/>
    <property type="molecule type" value="Genomic_DNA"/>
</dbReference>
<dbReference type="Proteomes" id="UP000234323">
    <property type="component" value="Unassembled WGS sequence"/>
</dbReference>
<evidence type="ECO:0000313" key="2">
    <source>
        <dbReference type="EMBL" id="PKY42050.1"/>
    </source>
</evidence>
<name>A0A2I1G606_9GLOM</name>
<keyword evidence="3" id="KW-1185">Reference proteome</keyword>
<gene>
    <name evidence="2" type="ORF">RhiirA4_455777</name>
</gene>
<feature type="compositionally biased region" description="Basic and acidic residues" evidence="1">
    <location>
        <begin position="85"/>
        <end position="96"/>
    </location>
</feature>
<accession>A0A2I1G606</accession>
<evidence type="ECO:0000256" key="1">
    <source>
        <dbReference type="SAM" id="MobiDB-lite"/>
    </source>
</evidence>
<comment type="caution">
    <text evidence="2">The sequence shown here is derived from an EMBL/GenBank/DDBJ whole genome shotgun (WGS) entry which is preliminary data.</text>
</comment>
<organism evidence="2 3">
    <name type="scientific">Rhizophagus irregularis</name>
    <dbReference type="NCBI Taxonomy" id="588596"/>
    <lineage>
        <taxon>Eukaryota</taxon>
        <taxon>Fungi</taxon>
        <taxon>Fungi incertae sedis</taxon>
        <taxon>Mucoromycota</taxon>
        <taxon>Glomeromycotina</taxon>
        <taxon>Glomeromycetes</taxon>
        <taxon>Glomerales</taxon>
        <taxon>Glomeraceae</taxon>
        <taxon>Rhizophagus</taxon>
    </lineage>
</organism>
<reference evidence="2 3" key="1">
    <citation type="submission" date="2015-10" db="EMBL/GenBank/DDBJ databases">
        <title>Genome analyses suggest a sexual origin of heterokaryosis in a supposedly ancient asexual fungus.</title>
        <authorList>
            <person name="Ropars J."/>
            <person name="Sedzielewska K."/>
            <person name="Noel J."/>
            <person name="Charron P."/>
            <person name="Farinelli L."/>
            <person name="Marton T."/>
            <person name="Kruger M."/>
            <person name="Pelin A."/>
            <person name="Brachmann A."/>
            <person name="Corradi N."/>
        </authorList>
    </citation>
    <scope>NUCLEOTIDE SEQUENCE [LARGE SCALE GENOMIC DNA]</scope>
    <source>
        <strain evidence="2 3">A4</strain>
    </source>
</reference>
<protein>
    <submittedName>
        <fullName evidence="2">Uncharacterized protein</fullName>
    </submittedName>
</protein>